<proteinExistence type="predicted"/>
<name>A0ABR9KPL1_9ACTN</name>
<dbReference type="Proteomes" id="UP000661607">
    <property type="component" value="Unassembled WGS sequence"/>
</dbReference>
<feature type="region of interest" description="Disordered" evidence="1">
    <location>
        <begin position="1"/>
        <end position="21"/>
    </location>
</feature>
<evidence type="ECO:0000313" key="2">
    <source>
        <dbReference type="EMBL" id="MBE1563548.1"/>
    </source>
</evidence>
<evidence type="ECO:0000256" key="1">
    <source>
        <dbReference type="SAM" id="MobiDB-lite"/>
    </source>
</evidence>
<protein>
    <submittedName>
        <fullName evidence="2">Uncharacterized protein</fullName>
    </submittedName>
</protein>
<gene>
    <name evidence="2" type="ORF">H4W81_006327</name>
</gene>
<evidence type="ECO:0000313" key="3">
    <source>
        <dbReference type="Proteomes" id="UP000661607"/>
    </source>
</evidence>
<dbReference type="RefSeq" id="WP_192778103.1">
    <property type="nucleotide sequence ID" value="NZ_BAAASY010000006.1"/>
</dbReference>
<comment type="caution">
    <text evidence="2">The sequence shown here is derived from an EMBL/GenBank/DDBJ whole genome shotgun (WGS) entry which is preliminary data.</text>
</comment>
<dbReference type="EMBL" id="JADBEF010000001">
    <property type="protein sequence ID" value="MBE1563548.1"/>
    <property type="molecule type" value="Genomic_DNA"/>
</dbReference>
<keyword evidence="3" id="KW-1185">Reference proteome</keyword>
<accession>A0ABR9KPL1</accession>
<reference evidence="2 3" key="1">
    <citation type="submission" date="2020-10" db="EMBL/GenBank/DDBJ databases">
        <title>Sequencing the genomes of 1000 actinobacteria strains.</title>
        <authorList>
            <person name="Klenk H.-P."/>
        </authorList>
    </citation>
    <scope>NUCLEOTIDE SEQUENCE [LARGE SCALE GENOMIC DNA]</scope>
    <source>
        <strain evidence="2 3">DSM 43748</strain>
    </source>
</reference>
<organism evidence="2 3">
    <name type="scientific">Nonomuraea africana</name>
    <dbReference type="NCBI Taxonomy" id="46171"/>
    <lineage>
        <taxon>Bacteria</taxon>
        <taxon>Bacillati</taxon>
        <taxon>Actinomycetota</taxon>
        <taxon>Actinomycetes</taxon>
        <taxon>Streptosporangiales</taxon>
        <taxon>Streptosporangiaceae</taxon>
        <taxon>Nonomuraea</taxon>
    </lineage>
</organism>
<sequence length="84" mass="9476">MEGVSSARRQPPEPDISGLIRESLTQRLRDAESFAEWLRIVQSVAERLRITQSVPQRLRLSEPVTELFDRHPESLSIGSVPVPA</sequence>